<dbReference type="Pfam" id="PF09587">
    <property type="entry name" value="PGA_cap"/>
    <property type="match status" value="1"/>
</dbReference>
<evidence type="ECO:0000313" key="4">
    <source>
        <dbReference type="Proteomes" id="UP000034081"/>
    </source>
</evidence>
<dbReference type="InterPro" id="IPR052169">
    <property type="entry name" value="CW_Biosynth-Accessory"/>
</dbReference>
<protein>
    <recommendedName>
        <fullName evidence="2">Capsule synthesis protein CapA domain-containing protein</fullName>
    </recommendedName>
</protein>
<evidence type="ECO:0000256" key="1">
    <source>
        <dbReference type="ARBA" id="ARBA00005662"/>
    </source>
</evidence>
<dbReference type="PANTHER" id="PTHR33393">
    <property type="entry name" value="POLYGLUTAMINE SYNTHESIS ACCESSORY PROTEIN RV0574C-RELATED"/>
    <property type="match status" value="1"/>
</dbReference>
<evidence type="ECO:0000313" key="3">
    <source>
        <dbReference type="EMBL" id="KKQ85103.1"/>
    </source>
</evidence>
<gene>
    <name evidence="3" type="ORF">UT08_C0010G0030</name>
</gene>
<dbReference type="AlphaFoldDB" id="A0A0G0KZL2"/>
<reference evidence="3 4" key="1">
    <citation type="journal article" date="2015" name="Nature">
        <title>rRNA introns, odd ribosomes, and small enigmatic genomes across a large radiation of phyla.</title>
        <authorList>
            <person name="Brown C.T."/>
            <person name="Hug L.A."/>
            <person name="Thomas B.C."/>
            <person name="Sharon I."/>
            <person name="Castelle C.J."/>
            <person name="Singh A."/>
            <person name="Wilkins M.J."/>
            <person name="Williams K.H."/>
            <person name="Banfield J.F."/>
        </authorList>
    </citation>
    <scope>NUCLEOTIDE SEQUENCE [LARGE SCALE GENOMIC DNA]</scope>
</reference>
<dbReference type="Proteomes" id="UP000034081">
    <property type="component" value="Unassembled WGS sequence"/>
</dbReference>
<dbReference type="CDD" id="cd07381">
    <property type="entry name" value="MPP_CapA"/>
    <property type="match status" value="1"/>
</dbReference>
<name>A0A0G0KZL2_9BACT</name>
<sequence length="333" mass="36876">MLTKREVVSTQKIYLPTLTTKTSKEIENIQPEIKVLLVGDVMLGRKVMLESQKKKDFIYPFRKVASTLSTSDIVFINLENPMVKDCPYTYAGFKFCSLPESAEGLVSAGVDVVNLANNHSMNYGQAGINETLEILGDKEILATGLGELKVLEKQGTSFGFLGFDFTIKEPIAADYEQIKNADEQVDILIVGVHWGVEYTDKPTVSQRLWAKKIVESGADVIAGHHPHWVQGVDCVANNGSVSYITAFDFKNGSVCQTGIIPVFYSLGNFIFDQMWSEETKKGAVVELTFLSKGQSTSGRKGTSLQGRVPSGTRQGMKTFRTYIRNWGQVEFVD</sequence>
<dbReference type="STRING" id="1618570.UT08_C0010G0030"/>
<dbReference type="PANTHER" id="PTHR33393:SF12">
    <property type="entry name" value="CAPSULE BIOSYNTHESIS PROTEIN CAPA"/>
    <property type="match status" value="1"/>
</dbReference>
<comment type="caution">
    <text evidence="3">The sequence shown here is derived from an EMBL/GenBank/DDBJ whole genome shotgun (WGS) entry which is preliminary data.</text>
</comment>
<dbReference type="InterPro" id="IPR029052">
    <property type="entry name" value="Metallo-depent_PP-like"/>
</dbReference>
<evidence type="ECO:0000259" key="2">
    <source>
        <dbReference type="SMART" id="SM00854"/>
    </source>
</evidence>
<organism evidence="3 4">
    <name type="scientific">Candidatus Woesebacteria bacterium GW2011_GWB1_38_8</name>
    <dbReference type="NCBI Taxonomy" id="1618570"/>
    <lineage>
        <taxon>Bacteria</taxon>
        <taxon>Candidatus Woeseibacteriota</taxon>
    </lineage>
</organism>
<feature type="domain" description="Capsule synthesis protein CapA" evidence="2">
    <location>
        <begin position="34"/>
        <end position="273"/>
    </location>
</feature>
<dbReference type="Gene3D" id="3.60.21.10">
    <property type="match status" value="1"/>
</dbReference>
<accession>A0A0G0KZL2</accession>
<dbReference type="SUPFAM" id="SSF56300">
    <property type="entry name" value="Metallo-dependent phosphatases"/>
    <property type="match status" value="1"/>
</dbReference>
<dbReference type="InterPro" id="IPR019079">
    <property type="entry name" value="Capsule_synth_CapA"/>
</dbReference>
<comment type="similarity">
    <text evidence="1">Belongs to the CapA family.</text>
</comment>
<dbReference type="EMBL" id="LBVL01000010">
    <property type="protein sequence ID" value="KKQ85103.1"/>
    <property type="molecule type" value="Genomic_DNA"/>
</dbReference>
<dbReference type="SMART" id="SM00854">
    <property type="entry name" value="PGA_cap"/>
    <property type="match status" value="1"/>
</dbReference>
<proteinExistence type="inferred from homology"/>